<keyword evidence="1" id="KW-1133">Transmembrane helix</keyword>
<evidence type="ECO:0000313" key="2">
    <source>
        <dbReference type="EMBL" id="OIW34030.1"/>
    </source>
</evidence>
<accession>A0A1J7J2N5</accession>
<name>A0A1J7J2N5_9PEZI</name>
<proteinExistence type="predicted"/>
<sequence>MSYPVILAFDPLLWLQMSMLFRPSPCGLAFFLFSFSTIPFSFESVAAGHRYLELFRSNYSTKHSWDLDAHTYTKEDEYWAHVVGFLEHPAICDILECQEGGCQQNTLALSVSPSLRGVPSA</sequence>
<gene>
    <name evidence="2" type="ORF">CONLIGDRAFT_206742</name>
</gene>
<feature type="transmembrane region" description="Helical" evidence="1">
    <location>
        <begin position="20"/>
        <end position="42"/>
    </location>
</feature>
<reference evidence="2 3" key="1">
    <citation type="submission" date="2016-10" db="EMBL/GenBank/DDBJ databases">
        <title>Draft genome sequence of Coniochaeta ligniaria NRRL30616, a lignocellulolytic fungus for bioabatement of inhibitors in plant biomass hydrolysates.</title>
        <authorList>
            <consortium name="DOE Joint Genome Institute"/>
            <person name="Jimenez D.J."/>
            <person name="Hector R.E."/>
            <person name="Riley R."/>
            <person name="Sun H."/>
            <person name="Grigoriev I.V."/>
            <person name="Van Elsas J.D."/>
            <person name="Nichols N.N."/>
        </authorList>
    </citation>
    <scope>NUCLEOTIDE SEQUENCE [LARGE SCALE GENOMIC DNA]</scope>
    <source>
        <strain evidence="2 3">NRRL 30616</strain>
    </source>
</reference>
<evidence type="ECO:0000313" key="3">
    <source>
        <dbReference type="Proteomes" id="UP000182658"/>
    </source>
</evidence>
<keyword evidence="3" id="KW-1185">Reference proteome</keyword>
<organism evidence="2 3">
    <name type="scientific">Coniochaeta ligniaria NRRL 30616</name>
    <dbReference type="NCBI Taxonomy" id="1408157"/>
    <lineage>
        <taxon>Eukaryota</taxon>
        <taxon>Fungi</taxon>
        <taxon>Dikarya</taxon>
        <taxon>Ascomycota</taxon>
        <taxon>Pezizomycotina</taxon>
        <taxon>Sordariomycetes</taxon>
        <taxon>Sordariomycetidae</taxon>
        <taxon>Coniochaetales</taxon>
        <taxon>Coniochaetaceae</taxon>
        <taxon>Coniochaeta</taxon>
    </lineage>
</organism>
<keyword evidence="1" id="KW-0472">Membrane</keyword>
<dbReference type="EMBL" id="KV875094">
    <property type="protein sequence ID" value="OIW34030.1"/>
    <property type="molecule type" value="Genomic_DNA"/>
</dbReference>
<protein>
    <submittedName>
        <fullName evidence="2">Uncharacterized protein</fullName>
    </submittedName>
</protein>
<dbReference type="Proteomes" id="UP000182658">
    <property type="component" value="Unassembled WGS sequence"/>
</dbReference>
<dbReference type="AlphaFoldDB" id="A0A1J7J2N5"/>
<dbReference type="InParanoid" id="A0A1J7J2N5"/>
<evidence type="ECO:0000256" key="1">
    <source>
        <dbReference type="SAM" id="Phobius"/>
    </source>
</evidence>
<keyword evidence="1" id="KW-0812">Transmembrane</keyword>